<feature type="signal peptide" evidence="1">
    <location>
        <begin position="1"/>
        <end position="22"/>
    </location>
</feature>
<dbReference type="RefSeq" id="WP_340931591.1">
    <property type="nucleotide sequence ID" value="NZ_CP150496.1"/>
</dbReference>
<protein>
    <submittedName>
        <fullName evidence="2">DUF2911 domain-containing protein</fullName>
    </submittedName>
</protein>
<evidence type="ECO:0000256" key="1">
    <source>
        <dbReference type="SAM" id="SignalP"/>
    </source>
</evidence>
<keyword evidence="1" id="KW-0732">Signal</keyword>
<accession>A0ABZ2TNE1</accession>
<gene>
    <name evidence="2" type="ORF">WG950_08310</name>
</gene>
<sequence>MKKSILAIAVFAITLFSGTDSFAQKWKKLDVSPMDASTFPDNWRESNKVVKVVYGRPQLKGRDLAKLAPAGKVWRTGANEAAEITFFKDVFFGGKAVKAGTYSLFTIPSAEGDWTVILNKARNVWGHYTYKEIEDVIRVKGTVSKSEENIEAFSMIFEDDMTLKMGWANTVVSVPIKTEIIEK</sequence>
<reference evidence="2 3" key="1">
    <citation type="submission" date="2024-03" db="EMBL/GenBank/DDBJ databases">
        <authorList>
            <person name="Cao K."/>
        </authorList>
    </citation>
    <scope>NUCLEOTIDE SEQUENCE [LARGE SCALE GENOMIC DNA]</scope>
    <source>
        <strain evidence="2 3">MCCC 1K00696</strain>
    </source>
</reference>
<name>A0ABZ2TNE1_9FLAO</name>
<proteinExistence type="predicted"/>
<keyword evidence="3" id="KW-1185">Reference proteome</keyword>
<dbReference type="EMBL" id="CP150496">
    <property type="protein sequence ID" value="WYW54530.1"/>
    <property type="molecule type" value="Genomic_DNA"/>
</dbReference>
<dbReference type="Pfam" id="PF11138">
    <property type="entry name" value="DUF2911"/>
    <property type="match status" value="1"/>
</dbReference>
<organism evidence="2 3">
    <name type="scientific">Polaribacter marinaquae</name>
    <dbReference type="NCBI Taxonomy" id="1642819"/>
    <lineage>
        <taxon>Bacteria</taxon>
        <taxon>Pseudomonadati</taxon>
        <taxon>Bacteroidota</taxon>
        <taxon>Flavobacteriia</taxon>
        <taxon>Flavobacteriales</taxon>
        <taxon>Flavobacteriaceae</taxon>
    </lineage>
</organism>
<evidence type="ECO:0000313" key="3">
    <source>
        <dbReference type="Proteomes" id="UP001491088"/>
    </source>
</evidence>
<feature type="chain" id="PRO_5047511359" evidence="1">
    <location>
        <begin position="23"/>
        <end position="183"/>
    </location>
</feature>
<dbReference type="Proteomes" id="UP001491088">
    <property type="component" value="Chromosome"/>
</dbReference>
<evidence type="ECO:0000313" key="2">
    <source>
        <dbReference type="EMBL" id="WYW54530.1"/>
    </source>
</evidence>
<dbReference type="InterPro" id="IPR021314">
    <property type="entry name" value="DUF2911"/>
</dbReference>